<dbReference type="SUPFAM" id="SSF50974">
    <property type="entry name" value="Nitrous oxide reductase, N-terminal domain"/>
    <property type="match status" value="1"/>
</dbReference>
<name>A0A418N225_9ACTN</name>
<comment type="caution">
    <text evidence="1">The sequence shown here is derived from an EMBL/GenBank/DDBJ whole genome shotgun (WGS) entry which is preliminary data.</text>
</comment>
<dbReference type="Proteomes" id="UP000283832">
    <property type="component" value="Unassembled WGS sequence"/>
</dbReference>
<keyword evidence="2" id="KW-1185">Reference proteome</keyword>
<dbReference type="Pfam" id="PF14269">
    <property type="entry name" value="Arylsulfotran_2"/>
    <property type="match status" value="1"/>
</dbReference>
<sequence length="480" mass="51471">MRVSVSALRPGTAPGQIFLAPYSGSTVVGQTGALILGDGGDPVWFRPLPSAGLQNAGFTVQNWHDPRSGAAEPVLTWWQGSIVLPSPGGDGSGRVAASGPVGRAEPGGCYYVYDSSYRLRRTVTARNGFHADQHEFLLTSRGTALFLASRAEPADLRPYGGPADGAILNSEVQEVDLATGALVFSWNVREHVDPADSEVPAAQAWTTGGLWDPYHLNSIDEGPDGQLLVSSRNMSAVYAVDRAAGDIRWQLGGRRGDFTFGAEADFSWQHDVRWRPDGRIGLFDNGCCGPAGQRPQRQSRGVVLRLDAERRTATLDRSYYHRPALSSASQGNLQALSNGNEFVGWGQQQFYSEYAGAGNGPGDGARSLRYDARMPGENVSYRVLRHEWVGTPHYPPSLAVRRDGGQSVAYASWNGSTLTRAWQVLAGPDPGSLGVVVEHAMRTGFETAVGTADVGPYFQVRALDAERTVLSASAVVRLDG</sequence>
<proteinExistence type="predicted"/>
<protein>
    <recommendedName>
        <fullName evidence="3">ArsR family transcriptional regulator</fullName>
    </recommendedName>
</protein>
<evidence type="ECO:0008006" key="3">
    <source>
        <dbReference type="Google" id="ProtNLM"/>
    </source>
</evidence>
<dbReference type="PANTHER" id="PTHR35340">
    <property type="entry name" value="PQQ ENZYME REPEAT PROTEIN-RELATED"/>
    <property type="match status" value="1"/>
</dbReference>
<dbReference type="AlphaFoldDB" id="A0A418N225"/>
<dbReference type="InterPro" id="IPR039535">
    <property type="entry name" value="ASST-like"/>
</dbReference>
<organism evidence="1 2">
    <name type="scientific">Micromonospora radicis</name>
    <dbReference type="NCBI Taxonomy" id="1894971"/>
    <lineage>
        <taxon>Bacteria</taxon>
        <taxon>Bacillati</taxon>
        <taxon>Actinomycetota</taxon>
        <taxon>Actinomycetes</taxon>
        <taxon>Micromonosporales</taxon>
        <taxon>Micromonosporaceae</taxon>
        <taxon>Micromonospora</taxon>
    </lineage>
</organism>
<reference evidence="1 2" key="1">
    <citation type="submission" date="2018-08" db="EMBL/GenBank/DDBJ databases">
        <title>Jishengella sp. nov., isolated from a root of Azadirachta indica A. Juss. var. siamensis Valenton.</title>
        <authorList>
            <person name="Kuncharoen N."/>
            <person name="Tanasupawat S."/>
            <person name="Kudo T."/>
            <person name="Ohkuma M."/>
        </authorList>
    </citation>
    <scope>NUCLEOTIDE SEQUENCE [LARGE SCALE GENOMIC DNA]</scope>
    <source>
        <strain evidence="1 2">AZ1-13</strain>
    </source>
</reference>
<dbReference type="InterPro" id="IPR053143">
    <property type="entry name" value="Arylsulfate_ST"/>
</dbReference>
<dbReference type="InterPro" id="IPR011045">
    <property type="entry name" value="N2O_reductase_N"/>
</dbReference>
<evidence type="ECO:0000313" key="1">
    <source>
        <dbReference type="EMBL" id="RIV41652.1"/>
    </source>
</evidence>
<accession>A0A418N225</accession>
<evidence type="ECO:0000313" key="2">
    <source>
        <dbReference type="Proteomes" id="UP000283832"/>
    </source>
</evidence>
<dbReference type="EMBL" id="QXEC01000001">
    <property type="protein sequence ID" value="RIV41652.1"/>
    <property type="molecule type" value="Genomic_DNA"/>
</dbReference>
<dbReference type="OrthoDB" id="3225323at2"/>
<gene>
    <name evidence="1" type="ORF">D2L64_02190</name>
</gene>
<dbReference type="PANTHER" id="PTHR35340:SF6">
    <property type="entry name" value="ASST-DOMAIN-CONTAINING PROTEIN"/>
    <property type="match status" value="1"/>
</dbReference>